<dbReference type="Proteomes" id="UP000035088">
    <property type="component" value="Unassembled WGS sequence"/>
</dbReference>
<feature type="domain" description="Methyltransferase type 11" evidence="1">
    <location>
        <begin position="97"/>
        <end position="193"/>
    </location>
</feature>
<dbReference type="EMBL" id="BAEE01000048">
    <property type="protein sequence ID" value="GAB09923.1"/>
    <property type="molecule type" value="Genomic_DNA"/>
</dbReference>
<evidence type="ECO:0000313" key="3">
    <source>
        <dbReference type="Proteomes" id="UP000035088"/>
    </source>
</evidence>
<organism evidence="2 3">
    <name type="scientific">Gordonia araii NBRC 100433</name>
    <dbReference type="NCBI Taxonomy" id="1073574"/>
    <lineage>
        <taxon>Bacteria</taxon>
        <taxon>Bacillati</taxon>
        <taxon>Actinomycetota</taxon>
        <taxon>Actinomycetes</taxon>
        <taxon>Mycobacteriales</taxon>
        <taxon>Gordoniaceae</taxon>
        <taxon>Gordonia</taxon>
    </lineage>
</organism>
<comment type="caution">
    <text evidence="2">The sequence shown here is derived from an EMBL/GenBank/DDBJ whole genome shotgun (WGS) entry which is preliminary data.</text>
</comment>
<dbReference type="STRING" id="1073574.GOARA_048_01250"/>
<name>G7H248_9ACTN</name>
<proteinExistence type="predicted"/>
<dbReference type="GO" id="GO:0008757">
    <property type="term" value="F:S-adenosylmethionine-dependent methyltransferase activity"/>
    <property type="evidence" value="ECO:0007669"/>
    <property type="project" value="InterPro"/>
</dbReference>
<gene>
    <name evidence="2" type="ORF">GOARA_048_01250</name>
</gene>
<accession>G7H248</accession>
<dbReference type="RefSeq" id="WP_007321998.1">
    <property type="nucleotide sequence ID" value="NZ_BAEE01000048.1"/>
</dbReference>
<evidence type="ECO:0000313" key="2">
    <source>
        <dbReference type="EMBL" id="GAB09923.1"/>
    </source>
</evidence>
<dbReference type="PANTHER" id="PTHR43591">
    <property type="entry name" value="METHYLTRANSFERASE"/>
    <property type="match status" value="1"/>
</dbReference>
<dbReference type="Gene3D" id="3.40.50.150">
    <property type="entry name" value="Vaccinia Virus protein VP39"/>
    <property type="match status" value="1"/>
</dbReference>
<protein>
    <recommendedName>
        <fullName evidence="1">Methyltransferase type 11 domain-containing protein</fullName>
    </recommendedName>
</protein>
<dbReference type="AlphaFoldDB" id="G7H248"/>
<dbReference type="Pfam" id="PF08241">
    <property type="entry name" value="Methyltransf_11"/>
    <property type="match status" value="1"/>
</dbReference>
<dbReference type="InterPro" id="IPR013216">
    <property type="entry name" value="Methyltransf_11"/>
</dbReference>
<dbReference type="InterPro" id="IPR029063">
    <property type="entry name" value="SAM-dependent_MTases_sf"/>
</dbReference>
<evidence type="ECO:0000259" key="1">
    <source>
        <dbReference type="Pfam" id="PF08241"/>
    </source>
</evidence>
<dbReference type="SUPFAM" id="SSF53335">
    <property type="entry name" value="S-adenosyl-L-methionine-dependent methyltransferases"/>
    <property type="match status" value="1"/>
</dbReference>
<reference evidence="2 3" key="1">
    <citation type="submission" date="2011-11" db="EMBL/GenBank/DDBJ databases">
        <title>Whole genome shotgun sequence of Gordonia araii NBRC 100433.</title>
        <authorList>
            <person name="Yoshida Y."/>
            <person name="Hosoyama A."/>
            <person name="Tsuchikane K."/>
            <person name="Katsumata H."/>
            <person name="Yamazaki S."/>
            <person name="Fujita N."/>
        </authorList>
    </citation>
    <scope>NUCLEOTIDE SEQUENCE [LARGE SCALE GENOMIC DNA]</scope>
    <source>
        <strain evidence="2 3">NBRC 100433</strain>
    </source>
</reference>
<dbReference type="PANTHER" id="PTHR43591:SF99">
    <property type="entry name" value="OS06G0646000 PROTEIN"/>
    <property type="match status" value="1"/>
</dbReference>
<keyword evidence="3" id="KW-1185">Reference proteome</keyword>
<dbReference type="CDD" id="cd02440">
    <property type="entry name" value="AdoMet_MTases"/>
    <property type="match status" value="1"/>
</dbReference>
<sequence length="263" mass="27807">MKPVVAHGAAERAFELLDAAAATDAISTNGYIDVLDREAPRVDTVAQRLMRTRGYAWIYQAGRPIGRRLAGSPRLGRDADRRLIASLLKLRPGMTVLDIGCGPGNFTGWFGRYLGADGLAIGVDASEPMLLRAVADNSGESVVYVRGDACALPFRSATADAVCCLAALYLINDPRTAVEEFVRVLKPGGRLVILTSVSPSIPGVGAAIARFGGVTVFGKDEITGWLDDLGLVDVEQTVEGLAQTIAATKPRDLTAPDRRGKSG</sequence>
<dbReference type="OrthoDB" id="3763870at2"/>